<reference evidence="3 4" key="1">
    <citation type="submission" date="2020-08" db="EMBL/GenBank/DDBJ databases">
        <title>Genomic Encyclopedia of Type Strains, Phase IV (KMG-IV): sequencing the most valuable type-strain genomes for metagenomic binning, comparative biology and taxonomic classification.</title>
        <authorList>
            <person name="Goeker M."/>
        </authorList>
    </citation>
    <scope>NUCLEOTIDE SEQUENCE [LARGE SCALE GENOMIC DNA]</scope>
    <source>
        <strain evidence="3 4">DSM 29007</strain>
    </source>
</reference>
<dbReference type="Pfam" id="PF00072">
    <property type="entry name" value="Response_reg"/>
    <property type="match status" value="1"/>
</dbReference>
<sequence>MRVLLIEDDQAFASAFTNALQDLEPSIDCLHAWSREGAVAALGSSEYDTILCDLSIPSTDGALDEDVIHGISVYQQARKLHPGTQILILTGHSEEQIDFVTTAIQEAPREDLFGMRRPMALTRLIRKVNLDDCILSLVEFARAQQQMDDTIEIQERGIALTSAERRLLRIFAQRHNGAIIDVLPLSGGLSQSKTLRVQVQDSGLVTRAVAVAKLGSLESVTDEETRYRKHIAPLLGVGSFTSFSDEIRAGAGSVAGLFYTLAEEYQTSFFDVLARSERDALLVLDRLVELERPWTSSWASKQIRVEDLRRSMISDDQFIPYADSVRALIPLDQVERCRVTVRQCPQHGDLHGLNILVSGENRPVLIDYGDVGIWCACYDMIVLELSLLFHPTSVAVRGDWPSVEQAARWNDLDVYVADCPFPEFVRRCRANAIRLAAARRDVFANAYSFAVRQLKYPNTDKNLALAVARCAARELLRT</sequence>
<dbReference type="InterPro" id="IPR011006">
    <property type="entry name" value="CheY-like_superfamily"/>
</dbReference>
<dbReference type="Pfam" id="PF01636">
    <property type="entry name" value="APH"/>
    <property type="match status" value="1"/>
</dbReference>
<dbReference type="GO" id="GO:0000160">
    <property type="term" value="P:phosphorelay signal transduction system"/>
    <property type="evidence" value="ECO:0007669"/>
    <property type="project" value="InterPro"/>
</dbReference>
<dbReference type="SUPFAM" id="SSF56112">
    <property type="entry name" value="Protein kinase-like (PK-like)"/>
    <property type="match status" value="1"/>
</dbReference>
<dbReference type="InterPro" id="IPR011009">
    <property type="entry name" value="Kinase-like_dom_sf"/>
</dbReference>
<keyword evidence="4" id="KW-1185">Reference proteome</keyword>
<dbReference type="RefSeq" id="WP_170035064.1">
    <property type="nucleotide sequence ID" value="NZ_JABDTL010000001.1"/>
</dbReference>
<dbReference type="InterPro" id="IPR001789">
    <property type="entry name" value="Sig_transdc_resp-reg_receiver"/>
</dbReference>
<evidence type="ECO:0000313" key="3">
    <source>
        <dbReference type="EMBL" id="MBB6073167.1"/>
    </source>
</evidence>
<evidence type="ECO:0000259" key="2">
    <source>
        <dbReference type="PROSITE" id="PS50110"/>
    </source>
</evidence>
<organism evidence="3 4">
    <name type="scientific">Longimicrobium terrae</name>
    <dbReference type="NCBI Taxonomy" id="1639882"/>
    <lineage>
        <taxon>Bacteria</taxon>
        <taxon>Pseudomonadati</taxon>
        <taxon>Gemmatimonadota</taxon>
        <taxon>Longimicrobiia</taxon>
        <taxon>Longimicrobiales</taxon>
        <taxon>Longimicrobiaceae</taxon>
        <taxon>Longimicrobium</taxon>
    </lineage>
</organism>
<dbReference type="EMBL" id="JACHIA010000021">
    <property type="protein sequence ID" value="MBB6073167.1"/>
    <property type="molecule type" value="Genomic_DNA"/>
</dbReference>
<gene>
    <name evidence="3" type="ORF">HNQ61_004834</name>
</gene>
<keyword evidence="3" id="KW-0238">DNA-binding</keyword>
<accession>A0A841H515</accession>
<evidence type="ECO:0000256" key="1">
    <source>
        <dbReference type="PROSITE-ProRule" id="PRU00169"/>
    </source>
</evidence>
<proteinExistence type="predicted"/>
<dbReference type="GO" id="GO:0003677">
    <property type="term" value="F:DNA binding"/>
    <property type="evidence" value="ECO:0007669"/>
    <property type="project" value="UniProtKB-KW"/>
</dbReference>
<evidence type="ECO:0000313" key="4">
    <source>
        <dbReference type="Proteomes" id="UP000582837"/>
    </source>
</evidence>
<dbReference type="InterPro" id="IPR002575">
    <property type="entry name" value="Aminoglycoside_PTrfase"/>
</dbReference>
<comment type="caution">
    <text evidence="3">The sequence shown here is derived from an EMBL/GenBank/DDBJ whole genome shotgun (WGS) entry which is preliminary data.</text>
</comment>
<dbReference type="Gene3D" id="3.40.50.2300">
    <property type="match status" value="1"/>
</dbReference>
<dbReference type="Proteomes" id="UP000582837">
    <property type="component" value="Unassembled WGS sequence"/>
</dbReference>
<protein>
    <submittedName>
        <fullName evidence="3">DNA-binding NarL/FixJ family response regulator</fullName>
    </submittedName>
</protein>
<name>A0A841H515_9BACT</name>
<dbReference type="AlphaFoldDB" id="A0A841H515"/>
<dbReference type="PROSITE" id="PS50110">
    <property type="entry name" value="RESPONSE_REGULATORY"/>
    <property type="match status" value="1"/>
</dbReference>
<feature type="domain" description="Response regulatory" evidence="2">
    <location>
        <begin position="2"/>
        <end position="132"/>
    </location>
</feature>
<keyword evidence="1" id="KW-0597">Phosphoprotein</keyword>
<dbReference type="SUPFAM" id="SSF52172">
    <property type="entry name" value="CheY-like"/>
    <property type="match status" value="1"/>
</dbReference>
<feature type="modified residue" description="4-aspartylphosphate" evidence="1">
    <location>
        <position position="53"/>
    </location>
</feature>